<dbReference type="GO" id="GO:0000287">
    <property type="term" value="F:magnesium ion binding"/>
    <property type="evidence" value="ECO:0007669"/>
    <property type="project" value="InterPro"/>
</dbReference>
<dbReference type="GO" id="GO:0006310">
    <property type="term" value="P:DNA recombination"/>
    <property type="evidence" value="ECO:0007669"/>
    <property type="project" value="InterPro"/>
</dbReference>
<dbReference type="RefSeq" id="YP_010649613.1">
    <property type="nucleotide sequence ID" value="NC_070770.1"/>
</dbReference>
<name>A0AAE9C2K9_9CAUD</name>
<dbReference type="GO" id="GO:0006281">
    <property type="term" value="P:DNA repair"/>
    <property type="evidence" value="ECO:0007669"/>
    <property type="project" value="InterPro"/>
</dbReference>
<dbReference type="EMBL" id="OK040780">
    <property type="protein sequence ID" value="UDL14906.1"/>
    <property type="molecule type" value="Genomic_DNA"/>
</dbReference>
<dbReference type="InterPro" id="IPR036614">
    <property type="entry name" value="RusA-like_sf"/>
</dbReference>
<dbReference type="Pfam" id="PF05866">
    <property type="entry name" value="RusA"/>
    <property type="match status" value="1"/>
</dbReference>
<dbReference type="SUPFAM" id="SSF103084">
    <property type="entry name" value="Holliday junction resolvase RusA"/>
    <property type="match status" value="1"/>
</dbReference>
<protein>
    <submittedName>
        <fullName evidence="1">RusA-like resolvase</fullName>
    </submittedName>
</protein>
<keyword evidence="2" id="KW-1185">Reference proteome</keyword>
<proteinExistence type="predicted"/>
<accession>A0AAE9C2K9</accession>
<evidence type="ECO:0000313" key="2">
    <source>
        <dbReference type="Proteomes" id="UP000827738"/>
    </source>
</evidence>
<dbReference type="InterPro" id="IPR008822">
    <property type="entry name" value="Endonuclease_RusA-like"/>
</dbReference>
<organism evidence="1 2">
    <name type="scientific">Arthrobacter phage Sarge</name>
    <dbReference type="NCBI Taxonomy" id="2885974"/>
    <lineage>
        <taxon>Viruses</taxon>
        <taxon>Duplodnaviria</taxon>
        <taxon>Heunggongvirae</taxon>
        <taxon>Uroviricota</taxon>
        <taxon>Caudoviricetes</taxon>
        <taxon>Sargevirus</taxon>
        <taxon>Sargevirus sarge</taxon>
    </lineage>
</organism>
<reference evidence="1" key="1">
    <citation type="submission" date="2021-09" db="EMBL/GenBank/DDBJ databases">
        <authorList>
            <person name="Prude D.S."/>
            <person name="Stokes N.T."/>
            <person name="Pimienta A.M."/>
            <person name="Mendez E."/>
            <person name="Powell L.D."/>
            <person name="Woodhouse A.S."/>
            <person name="Cunningham F.J."/>
            <person name="Greenfield T.L."/>
            <person name="Smith J.A."/>
            <person name="Hatke H.L."/>
            <person name="Salama S."/>
            <person name="Beyer A.R."/>
            <person name="Klyczek K."/>
            <person name="Garlena R.A."/>
            <person name="Russell D.A."/>
            <person name="Pope W.H."/>
            <person name="Jacobs-Sera D."/>
            <person name="Hatfull G.F."/>
        </authorList>
    </citation>
    <scope>NUCLEOTIDE SEQUENCE</scope>
</reference>
<sequence>MTRTLRVVAHGSPAAQGSKKAFIRGKKVALVEMNEKLPGWRAAVEAAARLAAGPTWAPIDAAVSISGEIRLRKPRTTKYPDSPAGAPDLDKLQRAIGDALTKSRVITDDARIVHWNIRKVWANPMPGADITITQEQP</sequence>
<gene>
    <name evidence="1" type="primary">59</name>
    <name evidence="1" type="ORF">SEA_SARGE_59</name>
</gene>
<dbReference type="Proteomes" id="UP000827738">
    <property type="component" value="Segment"/>
</dbReference>
<evidence type="ECO:0000313" key="1">
    <source>
        <dbReference type="EMBL" id="UDL14906.1"/>
    </source>
</evidence>
<dbReference type="Gene3D" id="3.30.1330.70">
    <property type="entry name" value="Holliday junction resolvase RusA"/>
    <property type="match status" value="1"/>
</dbReference>
<dbReference type="GeneID" id="77925167"/>
<dbReference type="KEGG" id="vg:77925167"/>